<dbReference type="RefSeq" id="WP_243013115.1">
    <property type="nucleotide sequence ID" value="NZ_JALGAR010000006.1"/>
</dbReference>
<dbReference type="EMBL" id="JALGAR010000006">
    <property type="protein sequence ID" value="MCI4659624.1"/>
    <property type="molecule type" value="Genomic_DNA"/>
</dbReference>
<reference evidence="1" key="1">
    <citation type="submission" date="2022-03" db="EMBL/GenBank/DDBJ databases">
        <title>Cryobacterium sp. nov. strain ZS14-85, isolated from Antarctic soil.</title>
        <authorList>
            <person name="Li J."/>
            <person name="Niu G."/>
        </authorList>
    </citation>
    <scope>NUCLEOTIDE SEQUENCE</scope>
    <source>
        <strain evidence="1">ZS14-85</strain>
    </source>
</reference>
<dbReference type="Proteomes" id="UP001165341">
    <property type="component" value="Unassembled WGS sequence"/>
</dbReference>
<evidence type="ECO:0000313" key="2">
    <source>
        <dbReference type="Proteomes" id="UP001165341"/>
    </source>
</evidence>
<accession>A0AA41QYT3</accession>
<dbReference type="AlphaFoldDB" id="A0AA41QYT3"/>
<keyword evidence="2" id="KW-1185">Reference proteome</keyword>
<comment type="caution">
    <text evidence="1">The sequence shown here is derived from an EMBL/GenBank/DDBJ whole genome shotgun (WGS) entry which is preliminary data.</text>
</comment>
<evidence type="ECO:0000313" key="1">
    <source>
        <dbReference type="EMBL" id="MCI4659624.1"/>
    </source>
</evidence>
<organism evidence="1 2">
    <name type="scientific">Cryobacterium zhongshanensis</name>
    <dbReference type="NCBI Taxonomy" id="2928153"/>
    <lineage>
        <taxon>Bacteria</taxon>
        <taxon>Bacillati</taxon>
        <taxon>Actinomycetota</taxon>
        <taxon>Actinomycetes</taxon>
        <taxon>Micrococcales</taxon>
        <taxon>Microbacteriaceae</taxon>
        <taxon>Cryobacterium</taxon>
    </lineage>
</organism>
<gene>
    <name evidence="1" type="ORF">MQH31_17610</name>
</gene>
<proteinExistence type="predicted"/>
<sequence>MPTYRIVVQTKVSPGAKFRSPRSTPLGDTETIEIVSTSLTTALLKAGIQFGRENRSPRIVSAEELLELDTSEITDADITHALTVGYETLEPNDYAGLNLYDQNDFEWTVNKVVEALRENGLVPGLNLSILMNPEGYCDYTMVEIRDSASNTYRSVGRDPKRLMNDRSLTGWDGILSIARALIEVVAVEKLL</sequence>
<name>A0AA41QYT3_9MICO</name>
<protein>
    <submittedName>
        <fullName evidence="1">Uncharacterized protein</fullName>
    </submittedName>
</protein>